<gene>
    <name evidence="4" type="ORF">GCM10009665_28800</name>
</gene>
<dbReference type="EMBL" id="BAAALF010000041">
    <property type="protein sequence ID" value="GAA1236907.1"/>
    <property type="molecule type" value="Genomic_DNA"/>
</dbReference>
<feature type="compositionally biased region" description="Polar residues" evidence="1">
    <location>
        <begin position="137"/>
        <end position="152"/>
    </location>
</feature>
<feature type="region of interest" description="Disordered" evidence="1">
    <location>
        <begin position="130"/>
        <end position="152"/>
    </location>
</feature>
<dbReference type="Proteomes" id="UP001500037">
    <property type="component" value="Unassembled WGS sequence"/>
</dbReference>
<feature type="chain" id="PRO_5046922976" description="DUF11 domain-containing protein" evidence="2">
    <location>
        <begin position="22"/>
        <end position="152"/>
    </location>
</feature>
<evidence type="ECO:0000256" key="1">
    <source>
        <dbReference type="SAM" id="MobiDB-lite"/>
    </source>
</evidence>
<accession>A0ABN1W901</accession>
<feature type="signal peptide" evidence="2">
    <location>
        <begin position="1"/>
        <end position="21"/>
    </location>
</feature>
<dbReference type="RefSeq" id="WP_344441911.1">
    <property type="nucleotide sequence ID" value="NZ_BAAALF010000041.1"/>
</dbReference>
<comment type="caution">
    <text evidence="4">The sequence shown here is derived from an EMBL/GenBank/DDBJ whole genome shotgun (WGS) entry which is preliminary data.</text>
</comment>
<evidence type="ECO:0000259" key="3">
    <source>
        <dbReference type="Pfam" id="PF01345"/>
    </source>
</evidence>
<proteinExistence type="predicted"/>
<keyword evidence="2" id="KW-0732">Signal</keyword>
<feature type="domain" description="DUF11" evidence="3">
    <location>
        <begin position="51"/>
        <end position="146"/>
    </location>
</feature>
<dbReference type="Pfam" id="PF01345">
    <property type="entry name" value="DUF11"/>
    <property type="match status" value="1"/>
</dbReference>
<evidence type="ECO:0000256" key="2">
    <source>
        <dbReference type="SAM" id="SignalP"/>
    </source>
</evidence>
<sequence length="152" mass="14853">MRLPIVPLLTAALLAAVPAPAAWGATGADLQVVPLDPDPAPGIGRTTVLAFVANGGPGPAGAFVVTVLLPPGARAVGPYFPAGCAVLAAGSEVRCSFGAGLPALRSATALVPVQLAASARGRLRGEVLVTGAGDPNPANNTGSFTIEVTGTR</sequence>
<reference evidence="4 5" key="1">
    <citation type="journal article" date="2019" name="Int. J. Syst. Evol. Microbiol.">
        <title>The Global Catalogue of Microorganisms (GCM) 10K type strain sequencing project: providing services to taxonomists for standard genome sequencing and annotation.</title>
        <authorList>
            <consortium name="The Broad Institute Genomics Platform"/>
            <consortium name="The Broad Institute Genome Sequencing Center for Infectious Disease"/>
            <person name="Wu L."/>
            <person name="Ma J."/>
        </authorList>
    </citation>
    <scope>NUCLEOTIDE SEQUENCE [LARGE SCALE GENOMIC DNA]</scope>
    <source>
        <strain evidence="4 5">JCM 13004</strain>
    </source>
</reference>
<organism evidence="4 5">
    <name type="scientific">Kitasatospora nipponensis</name>
    <dbReference type="NCBI Taxonomy" id="258049"/>
    <lineage>
        <taxon>Bacteria</taxon>
        <taxon>Bacillati</taxon>
        <taxon>Actinomycetota</taxon>
        <taxon>Actinomycetes</taxon>
        <taxon>Kitasatosporales</taxon>
        <taxon>Streptomycetaceae</taxon>
        <taxon>Kitasatospora</taxon>
    </lineage>
</organism>
<dbReference type="InterPro" id="IPR001434">
    <property type="entry name" value="OmcB-like_DUF11"/>
</dbReference>
<protein>
    <recommendedName>
        <fullName evidence="3">DUF11 domain-containing protein</fullName>
    </recommendedName>
</protein>
<evidence type="ECO:0000313" key="5">
    <source>
        <dbReference type="Proteomes" id="UP001500037"/>
    </source>
</evidence>
<evidence type="ECO:0000313" key="4">
    <source>
        <dbReference type="EMBL" id="GAA1236907.1"/>
    </source>
</evidence>
<name>A0ABN1W901_9ACTN</name>
<keyword evidence="5" id="KW-1185">Reference proteome</keyword>